<comment type="similarity">
    <text evidence="7">Belongs to the PdxA family.</text>
</comment>
<keyword evidence="2 7" id="KW-0479">Metal-binding</keyword>
<evidence type="ECO:0000313" key="9">
    <source>
        <dbReference type="Proteomes" id="UP000006732"/>
    </source>
</evidence>
<dbReference type="GO" id="GO:0050570">
    <property type="term" value="F:4-hydroxythreonine-4-phosphate dehydrogenase activity"/>
    <property type="evidence" value="ECO:0007669"/>
    <property type="project" value="UniProtKB-UniRule"/>
</dbReference>
<dbReference type="GO" id="GO:0005737">
    <property type="term" value="C:cytoplasm"/>
    <property type="evidence" value="ECO:0007669"/>
    <property type="project" value="UniProtKB-SubCell"/>
</dbReference>
<feature type="binding site" evidence="7">
    <location>
        <position position="300"/>
    </location>
    <ligand>
        <name>substrate</name>
    </ligand>
</feature>
<feature type="binding site" evidence="7">
    <location>
        <position position="174"/>
    </location>
    <ligand>
        <name>a divalent metal cation</name>
        <dbReference type="ChEBI" id="CHEBI:60240"/>
        <note>ligand shared between dimeric partners</note>
    </ligand>
</feature>
<dbReference type="eggNOG" id="COG1995">
    <property type="taxonomic scope" value="Bacteria"/>
</dbReference>
<dbReference type="OrthoDB" id="9801783at2"/>
<feature type="binding site" evidence="7">
    <location>
        <position position="219"/>
    </location>
    <ligand>
        <name>a divalent metal cation</name>
        <dbReference type="ChEBI" id="CHEBI:60240"/>
        <note>ligand shared between dimeric partners</note>
    </ligand>
</feature>
<feature type="binding site" evidence="7">
    <location>
        <position position="145"/>
    </location>
    <ligand>
        <name>substrate</name>
    </ligand>
</feature>
<evidence type="ECO:0000256" key="3">
    <source>
        <dbReference type="ARBA" id="ARBA00022857"/>
    </source>
</evidence>
<dbReference type="UniPathway" id="UPA00244">
    <property type="reaction ID" value="UER00312"/>
</dbReference>
<dbReference type="GO" id="GO:0008615">
    <property type="term" value="P:pyridoxine biosynthetic process"/>
    <property type="evidence" value="ECO:0007669"/>
    <property type="project" value="UniProtKB-UniRule"/>
</dbReference>
<organism evidence="8 9">
    <name type="scientific">Pelobacter propionicus (strain DSM 2379 / NBRC 103807 / OttBd1)</name>
    <dbReference type="NCBI Taxonomy" id="338966"/>
    <lineage>
        <taxon>Bacteria</taxon>
        <taxon>Pseudomonadati</taxon>
        <taxon>Thermodesulfobacteriota</taxon>
        <taxon>Desulfuromonadia</taxon>
        <taxon>Desulfuromonadales</taxon>
        <taxon>Desulfuromonadaceae</taxon>
        <taxon>Pelobacter</taxon>
    </lineage>
</organism>
<keyword evidence="4 7" id="KW-0560">Oxidoreductase</keyword>
<keyword evidence="5 7" id="KW-0520">NAD</keyword>
<dbReference type="Proteomes" id="UP000006732">
    <property type="component" value="Chromosome"/>
</dbReference>
<keyword evidence="1 7" id="KW-0963">Cytoplasm</keyword>
<evidence type="ECO:0000256" key="2">
    <source>
        <dbReference type="ARBA" id="ARBA00022723"/>
    </source>
</evidence>
<dbReference type="PANTHER" id="PTHR30004:SF6">
    <property type="entry name" value="D-THREONATE 4-PHOSPHATE DEHYDROGENASE"/>
    <property type="match status" value="1"/>
</dbReference>
<evidence type="ECO:0000256" key="1">
    <source>
        <dbReference type="ARBA" id="ARBA00022490"/>
    </source>
</evidence>
<gene>
    <name evidence="7" type="primary">pdxA</name>
    <name evidence="8" type="ordered locus">Ppro_3229</name>
</gene>
<dbReference type="EC" id="1.1.1.262" evidence="7"/>
<comment type="catalytic activity">
    <reaction evidence="7">
        <text>4-(phosphooxy)-L-threonine + NAD(+) = 3-amino-2-oxopropyl phosphate + CO2 + NADH</text>
        <dbReference type="Rhea" id="RHEA:32275"/>
        <dbReference type="ChEBI" id="CHEBI:16526"/>
        <dbReference type="ChEBI" id="CHEBI:57279"/>
        <dbReference type="ChEBI" id="CHEBI:57540"/>
        <dbReference type="ChEBI" id="CHEBI:57945"/>
        <dbReference type="ChEBI" id="CHEBI:58452"/>
        <dbReference type="EC" id="1.1.1.262"/>
    </reaction>
</comment>
<dbReference type="HOGENOM" id="CLU_040168_0_0_7"/>
<dbReference type="GO" id="GO:0051287">
    <property type="term" value="F:NAD binding"/>
    <property type="evidence" value="ECO:0007669"/>
    <property type="project" value="InterPro"/>
</dbReference>
<keyword evidence="3 7" id="KW-0521">NADP</keyword>
<feature type="binding site" evidence="7">
    <location>
        <position position="144"/>
    </location>
    <ligand>
        <name>substrate</name>
    </ligand>
</feature>
<dbReference type="GO" id="GO:0042823">
    <property type="term" value="P:pyridoxal phosphate biosynthetic process"/>
    <property type="evidence" value="ECO:0007669"/>
    <property type="project" value="UniProtKB-UniRule"/>
</dbReference>
<feature type="binding site" evidence="7">
    <location>
        <position position="274"/>
    </location>
    <ligand>
        <name>a divalent metal cation</name>
        <dbReference type="ChEBI" id="CHEBI:60240"/>
        <note>ligand shared between dimeric partners</note>
    </ligand>
</feature>
<dbReference type="Pfam" id="PF04166">
    <property type="entry name" value="PdxA"/>
    <property type="match status" value="1"/>
</dbReference>
<dbReference type="EMBL" id="CP000482">
    <property type="protein sequence ID" value="ABL00823.1"/>
    <property type="molecule type" value="Genomic_DNA"/>
</dbReference>
<dbReference type="InterPro" id="IPR037510">
    <property type="entry name" value="PdxA"/>
</dbReference>
<dbReference type="PANTHER" id="PTHR30004">
    <property type="entry name" value="4-HYDROXYTHREONINE-4-PHOSPHATE DEHYDROGENASE"/>
    <property type="match status" value="1"/>
</dbReference>
<protein>
    <recommendedName>
        <fullName evidence="7">4-hydroxythreonine-4-phosphate dehydrogenase</fullName>
        <ecNumber evidence="7">1.1.1.262</ecNumber>
    </recommendedName>
    <alternativeName>
        <fullName evidence="7">4-(phosphohydroxy)-L-threonine dehydrogenase</fullName>
    </alternativeName>
</protein>
<proteinExistence type="inferred from homology"/>
<dbReference type="GO" id="GO:0046872">
    <property type="term" value="F:metal ion binding"/>
    <property type="evidence" value="ECO:0007669"/>
    <property type="project" value="UniProtKB-UniRule"/>
</dbReference>
<comment type="pathway">
    <text evidence="7">Cofactor biosynthesis; pyridoxine 5'-phosphate biosynthesis; pyridoxine 5'-phosphate from D-erythrose 4-phosphate: step 4/5.</text>
</comment>
<evidence type="ECO:0000256" key="4">
    <source>
        <dbReference type="ARBA" id="ARBA00023002"/>
    </source>
</evidence>
<comment type="function">
    <text evidence="7">Catalyzes the NAD(P)-dependent oxidation of 4-(phosphooxy)-L-threonine (HTP) into 2-amino-3-oxo-4-(phosphooxy)butyric acid which spontaneously decarboxylates to form 3-amino-2-oxopropyl phosphate (AHAP).</text>
</comment>
<evidence type="ECO:0000313" key="8">
    <source>
        <dbReference type="EMBL" id="ABL00823.1"/>
    </source>
</evidence>
<evidence type="ECO:0000256" key="6">
    <source>
        <dbReference type="ARBA" id="ARBA00023096"/>
    </source>
</evidence>
<dbReference type="KEGG" id="ppd:Ppro_3229"/>
<dbReference type="STRING" id="338966.Ppro_3229"/>
<dbReference type="AlphaFoldDB" id="A1AU02"/>
<feature type="binding site" evidence="7">
    <location>
        <position position="291"/>
    </location>
    <ligand>
        <name>substrate</name>
    </ligand>
</feature>
<evidence type="ECO:0000256" key="5">
    <source>
        <dbReference type="ARBA" id="ARBA00023027"/>
    </source>
</evidence>
<accession>A1AU02</accession>
<dbReference type="NCBIfam" id="TIGR00557">
    <property type="entry name" value="pdxA"/>
    <property type="match status" value="1"/>
</dbReference>
<keyword evidence="6 7" id="KW-0664">Pyridoxine biosynthesis</keyword>
<dbReference type="RefSeq" id="WP_011737040.1">
    <property type="nucleotide sequence ID" value="NC_008609.1"/>
</dbReference>
<comment type="cofactor">
    <cofactor evidence="7">
        <name>a divalent metal cation</name>
        <dbReference type="ChEBI" id="CHEBI:60240"/>
    </cofactor>
    <text evidence="7">Binds 1 divalent metal cation per subunit.</text>
</comment>
<keyword evidence="9" id="KW-1185">Reference proteome</keyword>
<sequence length="340" mass="36199">MPDSTARPLIGITMGDPCGVGPEIIVTALADPQVRAHCVPLVIGDPAALERAVRVCGSALPIRVVESVEEARRVENGAIPLLTLSRLTEDELRYGHPGLAAGTAVYDYIRCATELCLQGRLAAMVTAPISKEAMNRAGHHYPGHTELLAELCGTDSYVMMLAGDQLRVSLVTIHEALRHVPSLISRERVLTTIRVTHEGVRLLTGKERPRLAVLALNPHCGEGGMFGDEEASVIAPAIRAARDEGIDARGPLSADTLFHFARQGEYDGVVAMYHDQGLIPLKLLHFDDGVNITLGLPIIRTSVDHGTAYDLAGTGRASSRSMLAAIAMAVDMATSSPGSE</sequence>
<feature type="binding site" evidence="7">
    <location>
        <position position="282"/>
    </location>
    <ligand>
        <name>substrate</name>
    </ligand>
</feature>
<name>A1AU02_PELPD</name>
<evidence type="ECO:0000256" key="7">
    <source>
        <dbReference type="HAMAP-Rule" id="MF_00536"/>
    </source>
</evidence>
<comment type="subcellular location">
    <subcellularLocation>
        <location evidence="7">Cytoplasm</location>
    </subcellularLocation>
</comment>
<dbReference type="SUPFAM" id="SSF53659">
    <property type="entry name" value="Isocitrate/Isopropylmalate dehydrogenase-like"/>
    <property type="match status" value="1"/>
</dbReference>
<dbReference type="Gene3D" id="3.40.718.10">
    <property type="entry name" value="Isopropylmalate Dehydrogenase"/>
    <property type="match status" value="1"/>
</dbReference>
<reference evidence="8 9" key="1">
    <citation type="submission" date="2006-10" db="EMBL/GenBank/DDBJ databases">
        <title>Complete sequence of chromosome of Pelobacter propionicus DSM 2379.</title>
        <authorList>
            <consortium name="US DOE Joint Genome Institute"/>
            <person name="Copeland A."/>
            <person name="Lucas S."/>
            <person name="Lapidus A."/>
            <person name="Barry K."/>
            <person name="Detter J.C."/>
            <person name="Glavina del Rio T."/>
            <person name="Hammon N."/>
            <person name="Israni S."/>
            <person name="Dalin E."/>
            <person name="Tice H."/>
            <person name="Pitluck S."/>
            <person name="Saunders E."/>
            <person name="Brettin T."/>
            <person name="Bruce D."/>
            <person name="Han C."/>
            <person name="Tapia R."/>
            <person name="Schmutz J."/>
            <person name="Larimer F."/>
            <person name="Land M."/>
            <person name="Hauser L."/>
            <person name="Kyrpides N."/>
            <person name="Kim E."/>
            <person name="Lovley D."/>
            <person name="Richardson P."/>
        </authorList>
    </citation>
    <scope>NUCLEOTIDE SEQUENCE [LARGE SCALE GENOMIC DNA]</scope>
    <source>
        <strain evidence="9">DSM 2379 / NBRC 103807 / OttBd1</strain>
    </source>
</reference>
<comment type="miscellaneous">
    <text evidence="7">The active site is located at the dimer interface.</text>
</comment>
<dbReference type="InterPro" id="IPR005255">
    <property type="entry name" value="PdxA_fam"/>
</dbReference>
<dbReference type="HAMAP" id="MF_00536">
    <property type="entry name" value="PdxA"/>
    <property type="match status" value="1"/>
</dbReference>
<comment type="subunit">
    <text evidence="7">Homodimer.</text>
</comment>